<keyword evidence="3 13" id="KW-0963">Cytoplasm</keyword>
<evidence type="ECO:0000256" key="6">
    <source>
        <dbReference type="ARBA" id="ARBA00022769"/>
    </source>
</evidence>
<dbReference type="GO" id="GO:0016887">
    <property type="term" value="F:ATP hydrolysis activity"/>
    <property type="evidence" value="ECO:0007669"/>
    <property type="project" value="InterPro"/>
</dbReference>
<protein>
    <recommendedName>
        <fullName evidence="12 13">UvrABC system protein B</fullName>
        <shortName evidence="13">Protein UvrB</shortName>
    </recommendedName>
    <alternativeName>
        <fullName evidence="13">Excinuclease ABC subunit B</fullName>
    </alternativeName>
</protein>
<dbReference type="InterPro" id="IPR004807">
    <property type="entry name" value="UvrB"/>
</dbReference>
<dbReference type="Gene3D" id="3.40.50.300">
    <property type="entry name" value="P-loop containing nucleotide triphosphate hydrolases"/>
    <property type="match status" value="3"/>
</dbReference>
<comment type="similarity">
    <text evidence="2 13 14">Belongs to the UvrB family.</text>
</comment>
<evidence type="ECO:0000256" key="5">
    <source>
        <dbReference type="ARBA" id="ARBA00022763"/>
    </source>
</evidence>
<keyword evidence="8 13" id="KW-0267">Excision nuclease</keyword>
<keyword evidence="9 13" id="KW-0234">DNA repair</keyword>
<dbReference type="NCBIfam" id="NF003673">
    <property type="entry name" value="PRK05298.1"/>
    <property type="match status" value="1"/>
</dbReference>
<dbReference type="Pfam" id="PF00271">
    <property type="entry name" value="Helicase_C"/>
    <property type="match status" value="1"/>
</dbReference>
<dbReference type="CDD" id="cd17916">
    <property type="entry name" value="DEXHc_UvrB"/>
    <property type="match status" value="1"/>
</dbReference>
<sequence>MHFSIKSNNIPAGDQPKAIASITSGLSYKHQNQTLLGITGSGKTFTMAKVIESSGRPALIITSNKTLAMQLFNEMRELFPHNAVEFFVSYYDYYQPEAYLPRTDTYIEKDSAINEYIDFLRHSATVSVLERKDFIVVSSVSCIYGLGGPEAYQEMTLSFEVGSSYPRTSLFQSIATLQYARNDLEFVRGNFRVLGSNIDIFPSNYDKKAIRLTFDEDTLQSISEIDAITSSTLNKLDKFKLYASSHYTTPRSIIRNVIPSIREELKERCKELEGKGKILESQRLSHRTNMDLEMLEVTGHCKGIENYSRYLTNRPPGCHPPTLFEYLPKNTVCFVDESHITLPQISAMYRGDLARKTTLIDYGFRLPSAADNRPLKFSEWDSMRGQTIFVSATPGELERKLSGDQVIEQIIRPTGLLDPLCIVKPAKNQVEDLINEIKLCIHSSQRVLVTTLTKKMAENLTEYLKELNYKASYMHSDVKVFERMNIINDLRSGVIDVLVGINLLREGIDIPECALIAILDADKEGFLRSETSLIQTIGRVSRNANGRVVLYADVITASIKKAVTITQNRRERQIVYNKANGIIPKTIEKSFSSFIKEGQDESDKNNTHTFSSEKQLGKRIKKIKALMLKAANNLEFEEAAKLRDEISSLEKQAAMLLGK</sequence>
<dbReference type="HAMAP" id="MF_00204">
    <property type="entry name" value="UvrB"/>
    <property type="match status" value="1"/>
</dbReference>
<evidence type="ECO:0000256" key="14">
    <source>
        <dbReference type="RuleBase" id="RU003587"/>
    </source>
</evidence>
<dbReference type="PROSITE" id="PS50151">
    <property type="entry name" value="UVR"/>
    <property type="match status" value="1"/>
</dbReference>
<evidence type="ECO:0000256" key="3">
    <source>
        <dbReference type="ARBA" id="ARBA00022490"/>
    </source>
</evidence>
<dbReference type="PANTHER" id="PTHR24029:SF0">
    <property type="entry name" value="UVRABC SYSTEM PROTEIN B"/>
    <property type="match status" value="1"/>
</dbReference>
<keyword evidence="5 13" id="KW-0227">DNA damage</keyword>
<dbReference type="GO" id="GO:0005524">
    <property type="term" value="F:ATP binding"/>
    <property type="evidence" value="ECO:0007669"/>
    <property type="project" value="UniProtKB-UniRule"/>
</dbReference>
<dbReference type="GO" id="GO:0009380">
    <property type="term" value="C:excinuclease repair complex"/>
    <property type="evidence" value="ECO:0007669"/>
    <property type="project" value="InterPro"/>
</dbReference>
<dbReference type="EMBL" id="CP043312">
    <property type="protein sequence ID" value="QEK39407.1"/>
    <property type="molecule type" value="Genomic_DNA"/>
</dbReference>
<keyword evidence="4 13" id="KW-0547">Nucleotide-binding</keyword>
<evidence type="ECO:0000313" key="20">
    <source>
        <dbReference type="Proteomes" id="UP000323844"/>
    </source>
</evidence>
<dbReference type="SUPFAM" id="SSF46600">
    <property type="entry name" value="C-terminal UvrC-binding domain of UvrB"/>
    <property type="match status" value="1"/>
</dbReference>
<dbReference type="RefSeq" id="WP_148951768.1">
    <property type="nucleotide sequence ID" value="NZ_CP043312.1"/>
</dbReference>
<dbReference type="InterPro" id="IPR001650">
    <property type="entry name" value="Helicase_C-like"/>
</dbReference>
<evidence type="ECO:0000256" key="7">
    <source>
        <dbReference type="ARBA" id="ARBA00022840"/>
    </source>
</evidence>
<name>A0A5C0UI12_9RICK</name>
<dbReference type="Gene3D" id="4.10.860.10">
    <property type="entry name" value="UVR domain"/>
    <property type="match status" value="1"/>
</dbReference>
<comment type="subcellular location">
    <subcellularLocation>
        <location evidence="1 13 14">Cytoplasm</location>
    </subcellularLocation>
</comment>
<keyword evidence="6 13" id="KW-0228">DNA excision</keyword>
<feature type="domain" description="UVR" evidence="16">
    <location>
        <begin position="617"/>
        <end position="652"/>
    </location>
</feature>
<keyword evidence="7 13" id="KW-0067">ATP-binding</keyword>
<dbReference type="GO" id="GO:0005737">
    <property type="term" value="C:cytoplasm"/>
    <property type="evidence" value="ECO:0007669"/>
    <property type="project" value="UniProtKB-SubCell"/>
</dbReference>
<evidence type="ECO:0000256" key="9">
    <source>
        <dbReference type="ARBA" id="ARBA00023204"/>
    </source>
</evidence>
<comment type="subunit">
    <text evidence="11 13 14">Forms a heterotetramer with UvrA during the search for lesions. Interacts with UvrC in an incision complex.</text>
</comment>
<evidence type="ECO:0000256" key="4">
    <source>
        <dbReference type="ARBA" id="ARBA00022741"/>
    </source>
</evidence>
<comment type="function">
    <text evidence="13">The UvrABC repair system catalyzes the recognition and processing of DNA lesions. A damage recognition complex composed of 2 UvrA and 2 UvrB subunits scans DNA for abnormalities. Upon binding of the UvrA(2)B(2) complex to a putative damaged site, the DNA wraps around one UvrB monomer. DNA wrap is dependent on ATP binding by UvrB and probably causes local melting of the DNA helix, facilitating insertion of UvrB beta-hairpin between the DNA strands. Then UvrB probes one DNA strand for the presence of a lesion. If a lesion is found the UvrA subunits dissociate and the UvrB-DNA preincision complex is formed. This complex is subsequently bound by UvrC and the second UvrB is released. If no lesion is found, the DNA wraps around the other UvrB subunit that will check the other stand for damage.</text>
</comment>
<dbReference type="Pfam" id="PF04851">
    <property type="entry name" value="ResIII"/>
    <property type="match status" value="1"/>
</dbReference>
<evidence type="ECO:0000256" key="2">
    <source>
        <dbReference type="ARBA" id="ARBA00008533"/>
    </source>
</evidence>
<dbReference type="GO" id="GO:0009432">
    <property type="term" value="P:SOS response"/>
    <property type="evidence" value="ECO:0007669"/>
    <property type="project" value="UniProtKB-UniRule"/>
</dbReference>
<dbReference type="GO" id="GO:0006289">
    <property type="term" value="P:nucleotide-excision repair"/>
    <property type="evidence" value="ECO:0007669"/>
    <property type="project" value="UniProtKB-UniRule"/>
</dbReference>
<dbReference type="Pfam" id="PF12344">
    <property type="entry name" value="UvrB"/>
    <property type="match status" value="1"/>
</dbReference>
<dbReference type="NCBIfam" id="TIGR00631">
    <property type="entry name" value="uvrb"/>
    <property type="match status" value="1"/>
</dbReference>
<proteinExistence type="inferred from homology"/>
<evidence type="ECO:0000259" key="18">
    <source>
        <dbReference type="PROSITE" id="PS51194"/>
    </source>
</evidence>
<gene>
    <name evidence="13 19" type="primary">uvrB</name>
    <name evidence="19" type="ORF">FZC37_00415</name>
</gene>
<evidence type="ECO:0000256" key="15">
    <source>
        <dbReference type="SAM" id="Coils"/>
    </source>
</evidence>
<dbReference type="SUPFAM" id="SSF52540">
    <property type="entry name" value="P-loop containing nucleoside triphosphate hydrolases"/>
    <property type="match status" value="2"/>
</dbReference>
<dbReference type="GO" id="GO:0003677">
    <property type="term" value="F:DNA binding"/>
    <property type="evidence" value="ECO:0007669"/>
    <property type="project" value="UniProtKB-UniRule"/>
</dbReference>
<dbReference type="SMART" id="SM00490">
    <property type="entry name" value="HELICc"/>
    <property type="match status" value="1"/>
</dbReference>
<dbReference type="PROSITE" id="PS51194">
    <property type="entry name" value="HELICASE_CTER"/>
    <property type="match status" value="1"/>
</dbReference>
<evidence type="ECO:0000256" key="11">
    <source>
        <dbReference type="ARBA" id="ARBA00026033"/>
    </source>
</evidence>
<accession>A0A5C0UI12</accession>
<dbReference type="InterPro" id="IPR041471">
    <property type="entry name" value="UvrB_inter"/>
</dbReference>
<keyword evidence="15" id="KW-0175">Coiled coil</keyword>
<dbReference type="PROSITE" id="PS51192">
    <property type="entry name" value="HELICASE_ATP_BIND_1"/>
    <property type="match status" value="1"/>
</dbReference>
<dbReference type="GO" id="GO:0009381">
    <property type="term" value="F:excinuclease ABC activity"/>
    <property type="evidence" value="ECO:0007669"/>
    <property type="project" value="UniProtKB-UniRule"/>
</dbReference>
<feature type="domain" description="Helicase C-terminal" evidence="18">
    <location>
        <begin position="429"/>
        <end position="582"/>
    </location>
</feature>
<feature type="short sequence motif" description="Beta-hairpin" evidence="13">
    <location>
        <begin position="90"/>
        <end position="113"/>
    </location>
</feature>
<organism evidence="19 20">
    <name type="scientific">Candidatus Sneabacter namystus</name>
    <dbReference type="NCBI Taxonomy" id="2601646"/>
    <lineage>
        <taxon>Bacteria</taxon>
        <taxon>Pseudomonadati</taxon>
        <taxon>Pseudomonadota</taxon>
        <taxon>Alphaproteobacteria</taxon>
        <taxon>Rickettsiales</taxon>
        <taxon>Rickettsiaceae</taxon>
        <taxon>Rickettsieae</taxon>
        <taxon>Candidatus Sneabacter</taxon>
    </lineage>
</organism>
<evidence type="ECO:0000313" key="19">
    <source>
        <dbReference type="EMBL" id="QEK39407.1"/>
    </source>
</evidence>
<dbReference type="InterPro" id="IPR014001">
    <property type="entry name" value="Helicase_ATP-bd"/>
</dbReference>
<dbReference type="KEGG" id="snay:FZC37_00415"/>
<feature type="domain" description="Helicase ATP-binding" evidence="17">
    <location>
        <begin position="24"/>
        <end position="195"/>
    </location>
</feature>
<dbReference type="InterPro" id="IPR001943">
    <property type="entry name" value="UVR_dom"/>
</dbReference>
<keyword evidence="20" id="KW-1185">Reference proteome</keyword>
<dbReference type="InterPro" id="IPR036876">
    <property type="entry name" value="UVR_dom_sf"/>
</dbReference>
<evidence type="ECO:0000259" key="16">
    <source>
        <dbReference type="PROSITE" id="PS50151"/>
    </source>
</evidence>
<dbReference type="InterPro" id="IPR024759">
    <property type="entry name" value="UvrB_YAD/RRR_dom"/>
</dbReference>
<evidence type="ECO:0000256" key="12">
    <source>
        <dbReference type="ARBA" id="ARBA00029504"/>
    </source>
</evidence>
<comment type="domain">
    <text evidence="13">The beta-hairpin motif is involved in DNA binding.</text>
</comment>
<evidence type="ECO:0000256" key="1">
    <source>
        <dbReference type="ARBA" id="ARBA00004496"/>
    </source>
</evidence>
<dbReference type="Pfam" id="PF17757">
    <property type="entry name" value="UvrB_inter"/>
    <property type="match status" value="1"/>
</dbReference>
<dbReference type="PANTHER" id="PTHR24029">
    <property type="entry name" value="UVRABC SYSTEM PROTEIN B"/>
    <property type="match status" value="1"/>
</dbReference>
<feature type="coiled-coil region" evidence="15">
    <location>
        <begin position="632"/>
        <end position="659"/>
    </location>
</feature>
<evidence type="ECO:0000256" key="8">
    <source>
        <dbReference type="ARBA" id="ARBA00022881"/>
    </source>
</evidence>
<evidence type="ECO:0000259" key="17">
    <source>
        <dbReference type="PROSITE" id="PS51192"/>
    </source>
</evidence>
<dbReference type="AlphaFoldDB" id="A0A5C0UI12"/>
<dbReference type="Proteomes" id="UP000323844">
    <property type="component" value="Chromosome"/>
</dbReference>
<evidence type="ECO:0000256" key="13">
    <source>
        <dbReference type="HAMAP-Rule" id="MF_00204"/>
    </source>
</evidence>
<keyword evidence="10 13" id="KW-0742">SOS response</keyword>
<dbReference type="InterPro" id="IPR006935">
    <property type="entry name" value="Helicase/UvrB_N"/>
</dbReference>
<evidence type="ECO:0000256" key="10">
    <source>
        <dbReference type="ARBA" id="ARBA00023236"/>
    </source>
</evidence>
<dbReference type="SMART" id="SM00487">
    <property type="entry name" value="DEXDc"/>
    <property type="match status" value="1"/>
</dbReference>
<dbReference type="Pfam" id="PF02151">
    <property type="entry name" value="UVR"/>
    <property type="match status" value="1"/>
</dbReference>
<dbReference type="OrthoDB" id="9806651at2"/>
<dbReference type="CDD" id="cd18790">
    <property type="entry name" value="SF2_C_UvrB"/>
    <property type="match status" value="1"/>
</dbReference>
<dbReference type="InterPro" id="IPR027417">
    <property type="entry name" value="P-loop_NTPase"/>
</dbReference>
<reference evidence="19 20" key="1">
    <citation type="submission" date="2019-08" db="EMBL/GenBank/DDBJ databases">
        <title>Highly reduced genomes of protist endosymbionts show evolutionary convergence.</title>
        <authorList>
            <person name="George E."/>
            <person name="Husnik F."/>
            <person name="Tashyreva D."/>
            <person name="Prokopchuk G."/>
            <person name="Horak A."/>
            <person name="Kwong W.K."/>
            <person name="Lukes J."/>
            <person name="Keeling P.J."/>
        </authorList>
    </citation>
    <scope>NUCLEOTIDE SEQUENCE [LARGE SCALE GENOMIC DNA]</scope>
    <source>
        <strain evidence="19">1621</strain>
    </source>
</reference>
<feature type="binding site" evidence="13">
    <location>
        <begin position="37"/>
        <end position="44"/>
    </location>
    <ligand>
        <name>ATP</name>
        <dbReference type="ChEBI" id="CHEBI:30616"/>
    </ligand>
</feature>